<reference evidence="3" key="1">
    <citation type="submission" date="2021-01" db="EMBL/GenBank/DDBJ databases">
        <authorList>
            <person name="Corre E."/>
            <person name="Pelletier E."/>
            <person name="Niang G."/>
            <person name="Scheremetjew M."/>
            <person name="Finn R."/>
            <person name="Kale V."/>
            <person name="Holt S."/>
            <person name="Cochrane G."/>
            <person name="Meng A."/>
            <person name="Brown T."/>
            <person name="Cohen L."/>
        </authorList>
    </citation>
    <scope>NUCLEOTIDE SEQUENCE</scope>
    <source>
        <strain evidence="3">CCMP219</strain>
    </source>
</reference>
<dbReference type="EMBL" id="HBEC01005781">
    <property type="protein sequence ID" value="CAD8282592.1"/>
    <property type="molecule type" value="Transcribed_RNA"/>
</dbReference>
<dbReference type="InterPro" id="IPR029069">
    <property type="entry name" value="HotDog_dom_sf"/>
</dbReference>
<dbReference type="SUPFAM" id="SSF54637">
    <property type="entry name" value="Thioesterase/thiol ester dehydrase-isomerase"/>
    <property type="match status" value="1"/>
</dbReference>
<evidence type="ECO:0000313" key="3">
    <source>
        <dbReference type="EMBL" id="CAD8282592.1"/>
    </source>
</evidence>
<evidence type="ECO:0000259" key="2">
    <source>
        <dbReference type="Pfam" id="PF03061"/>
    </source>
</evidence>
<proteinExistence type="predicted"/>
<dbReference type="PANTHER" id="PTHR47260">
    <property type="entry name" value="UPF0644 PROTEIN PB2B4.06"/>
    <property type="match status" value="1"/>
</dbReference>
<sequence>MPGGRSWPQRDGFGRRRVGSGHGNGSHGARPPRWQVVGGRTSPVARSANANVGGAFGGLSGAFSGVNWLGGGTRHVAARFGSAVAVAAGGLTASTRSRRRQAQVPRALTDLQWVQELATRPGMQEELSPGQELRTNPFAKAVVDSDHMFGVMEKSGQILEHKCFYDRAAKQFYSVISLGKDVCGFPQTLHGGLTASIFDETFGGLAVCMWKAGALGFRPPAYTVRLEVDYKRKVPAGTVVQCCTSVESVDKRKVWMSADLTDGQGKKYANARALFVAPRVSKILFGWIPGFVKEES</sequence>
<name>A0A7R9YRT3_9CHLO</name>
<gene>
    <name evidence="3" type="ORF">CEUR00632_LOCUS2627</name>
</gene>
<accession>A0A7R9YRT3</accession>
<dbReference type="AlphaFoldDB" id="A0A7R9YRT3"/>
<dbReference type="Pfam" id="PF03061">
    <property type="entry name" value="4HBT"/>
    <property type="match status" value="1"/>
</dbReference>
<dbReference type="InterPro" id="IPR006683">
    <property type="entry name" value="Thioestr_dom"/>
</dbReference>
<dbReference type="PANTHER" id="PTHR47260:SF1">
    <property type="entry name" value="UPF0644 PROTEIN PB2B4.06"/>
    <property type="match status" value="1"/>
</dbReference>
<dbReference type="InterPro" id="IPR052061">
    <property type="entry name" value="PTE-AB_protein"/>
</dbReference>
<feature type="domain" description="Thioesterase" evidence="2">
    <location>
        <begin position="188"/>
        <end position="267"/>
    </location>
</feature>
<evidence type="ECO:0000256" key="1">
    <source>
        <dbReference type="SAM" id="MobiDB-lite"/>
    </source>
</evidence>
<organism evidence="3">
    <name type="scientific">Chlamydomonas euryale</name>
    <dbReference type="NCBI Taxonomy" id="1486919"/>
    <lineage>
        <taxon>Eukaryota</taxon>
        <taxon>Viridiplantae</taxon>
        <taxon>Chlorophyta</taxon>
        <taxon>core chlorophytes</taxon>
        <taxon>Chlorophyceae</taxon>
        <taxon>CS clade</taxon>
        <taxon>Chlamydomonadales</taxon>
        <taxon>Chlamydomonadaceae</taxon>
        <taxon>Chlamydomonas</taxon>
    </lineage>
</organism>
<dbReference type="CDD" id="cd03443">
    <property type="entry name" value="PaaI_thioesterase"/>
    <property type="match status" value="1"/>
</dbReference>
<dbReference type="Gene3D" id="3.10.129.10">
    <property type="entry name" value="Hotdog Thioesterase"/>
    <property type="match status" value="1"/>
</dbReference>
<feature type="region of interest" description="Disordered" evidence="1">
    <location>
        <begin position="1"/>
        <end position="38"/>
    </location>
</feature>
<protein>
    <recommendedName>
        <fullName evidence="2">Thioesterase domain-containing protein</fullName>
    </recommendedName>
</protein>